<dbReference type="InterPro" id="IPR036188">
    <property type="entry name" value="FAD/NAD-bd_sf"/>
</dbReference>
<name>A0ABD3RFG1_9STRA</name>
<dbReference type="AlphaFoldDB" id="A0ABD3RFG1"/>
<feature type="compositionally biased region" description="Basic residues" evidence="5">
    <location>
        <begin position="113"/>
        <end position="123"/>
    </location>
</feature>
<evidence type="ECO:0000256" key="5">
    <source>
        <dbReference type="SAM" id="MobiDB-lite"/>
    </source>
</evidence>
<evidence type="ECO:0000256" key="4">
    <source>
        <dbReference type="ARBA" id="ARBA00023033"/>
    </source>
</evidence>
<keyword evidence="2" id="KW-0274">FAD</keyword>
<dbReference type="InterPro" id="IPR002938">
    <property type="entry name" value="FAD-bd"/>
</dbReference>
<evidence type="ECO:0000256" key="3">
    <source>
        <dbReference type="ARBA" id="ARBA00023002"/>
    </source>
</evidence>
<dbReference type="PANTHER" id="PTHR46972:SF1">
    <property type="entry name" value="FAD DEPENDENT OXIDOREDUCTASE DOMAIN-CONTAINING PROTEIN"/>
    <property type="match status" value="1"/>
</dbReference>
<feature type="region of interest" description="Disordered" evidence="5">
    <location>
        <begin position="113"/>
        <end position="144"/>
    </location>
</feature>
<evidence type="ECO:0000259" key="6">
    <source>
        <dbReference type="Pfam" id="PF01494"/>
    </source>
</evidence>
<accession>A0ABD3RFG1</accession>
<feature type="region of interest" description="Disordered" evidence="5">
    <location>
        <begin position="242"/>
        <end position="274"/>
    </location>
</feature>
<dbReference type="Proteomes" id="UP001530377">
    <property type="component" value="Unassembled WGS sequence"/>
</dbReference>
<keyword evidence="3" id="KW-0560">Oxidoreductase</keyword>
<gene>
    <name evidence="7" type="ORF">ACHAXA_010557</name>
</gene>
<dbReference type="PANTHER" id="PTHR46972">
    <property type="entry name" value="MONOOXYGENASE ASQM-RELATED"/>
    <property type="match status" value="1"/>
</dbReference>
<dbReference type="Gene3D" id="3.50.50.60">
    <property type="entry name" value="FAD/NAD(P)-binding domain"/>
    <property type="match status" value="1"/>
</dbReference>
<dbReference type="GO" id="GO:0004497">
    <property type="term" value="F:monooxygenase activity"/>
    <property type="evidence" value="ECO:0007669"/>
    <property type="project" value="UniProtKB-KW"/>
</dbReference>
<keyword evidence="4" id="KW-0503">Monooxygenase</keyword>
<dbReference type="Pfam" id="PF13450">
    <property type="entry name" value="NAD_binding_8"/>
    <property type="match status" value="1"/>
</dbReference>
<dbReference type="EMBL" id="JALLPB020000250">
    <property type="protein sequence ID" value="KAL3811588.1"/>
    <property type="molecule type" value="Genomic_DNA"/>
</dbReference>
<feature type="compositionally biased region" description="Polar residues" evidence="5">
    <location>
        <begin position="127"/>
        <end position="139"/>
    </location>
</feature>
<evidence type="ECO:0000313" key="8">
    <source>
        <dbReference type="Proteomes" id="UP001530377"/>
    </source>
</evidence>
<protein>
    <recommendedName>
        <fullName evidence="6">FAD-binding domain-containing protein</fullName>
    </recommendedName>
</protein>
<evidence type="ECO:0000256" key="1">
    <source>
        <dbReference type="ARBA" id="ARBA00022630"/>
    </source>
</evidence>
<dbReference type="SUPFAM" id="SSF51905">
    <property type="entry name" value="FAD/NAD(P)-binding domain"/>
    <property type="match status" value="1"/>
</dbReference>
<keyword evidence="1" id="KW-0285">Flavoprotein</keyword>
<evidence type="ECO:0000256" key="2">
    <source>
        <dbReference type="ARBA" id="ARBA00022827"/>
    </source>
</evidence>
<keyword evidence="8" id="KW-1185">Reference proteome</keyword>
<feature type="compositionally biased region" description="Acidic residues" evidence="5">
    <location>
        <begin position="243"/>
        <end position="263"/>
    </location>
</feature>
<reference evidence="7 8" key="1">
    <citation type="submission" date="2024-10" db="EMBL/GenBank/DDBJ databases">
        <title>Updated reference genomes for cyclostephanoid diatoms.</title>
        <authorList>
            <person name="Roberts W.R."/>
            <person name="Alverson A.J."/>
        </authorList>
    </citation>
    <scope>NUCLEOTIDE SEQUENCE [LARGE SCALE GENOMIC DNA]</scope>
    <source>
        <strain evidence="7 8">AJA228-03</strain>
    </source>
</reference>
<dbReference type="Pfam" id="PF01494">
    <property type="entry name" value="FAD_binding_3"/>
    <property type="match status" value="1"/>
</dbReference>
<sequence>MGPSLAFLSVCTSASTNRRPSFCCYGLVAGRGINKREPRFLRCISSSSHARRTRAMELLGQSKHSRGDEGSNPNDISYGEIMKWRSPYEKKMGRIISSCTKCHGEGKVRVPLSKKARAMRKVRRDSTSFGGATLGQQTPSFPPPMKPCSVCEGTGLIAAHPTSASQGTKVGEEAGGLKPSPLSVAIVGGGIGGIALAAALQHRNIPCVVYERDTSFEERKQGYGLTMQQGARALRSLGLYALSDDDDDDDDDDDEEEKEEEGSDGVSNPRAQFGIHSTRHVVHKPCGTVVGEWGMKIWGGRFEKNGRKHAKRQNAHISRQNLRKMLMEMLRPGTIRWGHMLTGYSRGIECDDSSDDNLNLKLTFRRRRSACQNWGEECDDEIATSATVLVGCDGIRSVVRAKKLGDELAPLRYLGCIVILGIAASPNSSLTDGETVFQTADGITRLYAMPYAPVGEDVSTIAGGILDCPTKHRGLSMWQLSFPMDEGESKRLSKLGPSALKAEALKRCGQWHDPIPALLSLTPEDLITGYPCYDRATVGKEFFRAGCKAPQTASADPFVTMLGDAAHPMSPFKGQGANQALLDAVLLARKLAHILDGRTLKEGNLDDVLPAALAEFEEEMLKRSAVKVVNSASAAKFLHSHVAISEGNVTRGGVALGGTA</sequence>
<proteinExistence type="predicted"/>
<dbReference type="PRINTS" id="PR00420">
    <property type="entry name" value="RNGMNOXGNASE"/>
</dbReference>
<evidence type="ECO:0000313" key="7">
    <source>
        <dbReference type="EMBL" id="KAL3811588.1"/>
    </source>
</evidence>
<feature type="domain" description="FAD-binding" evidence="6">
    <location>
        <begin position="560"/>
        <end position="599"/>
    </location>
</feature>
<comment type="caution">
    <text evidence="7">The sequence shown here is derived from an EMBL/GenBank/DDBJ whole genome shotgun (WGS) entry which is preliminary data.</text>
</comment>
<organism evidence="7 8">
    <name type="scientific">Cyclostephanos tholiformis</name>
    <dbReference type="NCBI Taxonomy" id="382380"/>
    <lineage>
        <taxon>Eukaryota</taxon>
        <taxon>Sar</taxon>
        <taxon>Stramenopiles</taxon>
        <taxon>Ochrophyta</taxon>
        <taxon>Bacillariophyta</taxon>
        <taxon>Coscinodiscophyceae</taxon>
        <taxon>Thalassiosirophycidae</taxon>
        <taxon>Stephanodiscales</taxon>
        <taxon>Stephanodiscaceae</taxon>
        <taxon>Cyclostephanos</taxon>
    </lineage>
</organism>